<feature type="non-terminal residue" evidence="2">
    <location>
        <position position="258"/>
    </location>
</feature>
<dbReference type="Proteomes" id="UP001432322">
    <property type="component" value="Unassembled WGS sequence"/>
</dbReference>
<feature type="compositionally biased region" description="Polar residues" evidence="1">
    <location>
        <begin position="72"/>
        <end position="91"/>
    </location>
</feature>
<comment type="caution">
    <text evidence="2">The sequence shown here is derived from an EMBL/GenBank/DDBJ whole genome shotgun (WGS) entry which is preliminary data.</text>
</comment>
<name>A0AAV5WKZ4_9BILA</name>
<feature type="non-terminal residue" evidence="2">
    <location>
        <position position="1"/>
    </location>
</feature>
<dbReference type="AlphaFoldDB" id="A0AAV5WKZ4"/>
<reference evidence="2" key="1">
    <citation type="submission" date="2023-10" db="EMBL/GenBank/DDBJ databases">
        <title>Genome assembly of Pristionchus species.</title>
        <authorList>
            <person name="Yoshida K."/>
            <person name="Sommer R.J."/>
        </authorList>
    </citation>
    <scope>NUCLEOTIDE SEQUENCE</scope>
    <source>
        <strain evidence="2">RS5133</strain>
    </source>
</reference>
<evidence type="ECO:0000256" key="1">
    <source>
        <dbReference type="SAM" id="MobiDB-lite"/>
    </source>
</evidence>
<organism evidence="2 3">
    <name type="scientific">Pristionchus fissidentatus</name>
    <dbReference type="NCBI Taxonomy" id="1538716"/>
    <lineage>
        <taxon>Eukaryota</taxon>
        <taxon>Metazoa</taxon>
        <taxon>Ecdysozoa</taxon>
        <taxon>Nematoda</taxon>
        <taxon>Chromadorea</taxon>
        <taxon>Rhabditida</taxon>
        <taxon>Rhabditina</taxon>
        <taxon>Diplogasteromorpha</taxon>
        <taxon>Diplogasteroidea</taxon>
        <taxon>Neodiplogasteridae</taxon>
        <taxon>Pristionchus</taxon>
    </lineage>
</organism>
<dbReference type="EMBL" id="BTSY01000006">
    <property type="protein sequence ID" value="GMT31626.1"/>
    <property type="molecule type" value="Genomic_DNA"/>
</dbReference>
<proteinExistence type="predicted"/>
<gene>
    <name evidence="2" type="ORF">PFISCL1PPCAC_22923</name>
</gene>
<evidence type="ECO:0000313" key="3">
    <source>
        <dbReference type="Proteomes" id="UP001432322"/>
    </source>
</evidence>
<feature type="region of interest" description="Disordered" evidence="1">
    <location>
        <begin position="211"/>
        <end position="258"/>
    </location>
</feature>
<keyword evidence="3" id="KW-1185">Reference proteome</keyword>
<feature type="region of interest" description="Disordered" evidence="1">
    <location>
        <begin position="22"/>
        <end position="106"/>
    </location>
</feature>
<protein>
    <submittedName>
        <fullName evidence="2">Uncharacterized protein</fullName>
    </submittedName>
</protein>
<sequence length="258" mass="26402">PPNAAATMIAAQPPSILVEKQMDPVSVVAAPPPHHHQRDTSDCGSSSGVGGMKDASHASDEASSSSEATPAVCNSTAHPLDASSSVPSSGFDTRPPSLPHTRFSVPPPSLPAAVPLFGPMMGAPPMGPTLPATNNDLFVHVQVGETLSILVGNEVSQITGPATVRMVGESGMPAPSMALPLHVPKGHVVHQILDDAGFLRHIILSPEITREASASPGAMPSTSTGVSTLRPSPSTMPPPSSLSPVQQQLPLQQLQQAP</sequence>
<feature type="compositionally biased region" description="Low complexity" evidence="1">
    <location>
        <begin position="242"/>
        <end position="258"/>
    </location>
</feature>
<evidence type="ECO:0000313" key="2">
    <source>
        <dbReference type="EMBL" id="GMT31626.1"/>
    </source>
</evidence>
<accession>A0AAV5WKZ4</accession>